<feature type="compositionally biased region" description="Pro residues" evidence="1">
    <location>
        <begin position="1384"/>
        <end position="1395"/>
    </location>
</feature>
<feature type="compositionally biased region" description="Pro residues" evidence="1">
    <location>
        <begin position="83"/>
        <end position="101"/>
    </location>
</feature>
<feature type="compositionally biased region" description="Low complexity" evidence="1">
    <location>
        <begin position="1260"/>
        <end position="1270"/>
    </location>
</feature>
<reference evidence="2 3" key="1">
    <citation type="journal article" date="2012" name="Eukaryot. Cell">
        <title>Draft genome sequence of CBS 2479, the standard type strain of Trichosporon asahii.</title>
        <authorList>
            <person name="Yang R.Y."/>
            <person name="Li H.T."/>
            <person name="Zhu H."/>
            <person name="Zhou G.P."/>
            <person name="Wang M."/>
            <person name="Wang L."/>
        </authorList>
    </citation>
    <scope>NUCLEOTIDE SEQUENCE [LARGE SCALE GENOMIC DNA]</scope>
    <source>
        <strain evidence="3">ATCC 90039 / CBS 2479 / JCM 2466 / KCTC 7840 / NCYC 2677 / UAMH 7654</strain>
    </source>
</reference>
<evidence type="ECO:0000313" key="3">
    <source>
        <dbReference type="Proteomes" id="UP000002748"/>
    </source>
</evidence>
<feature type="compositionally biased region" description="Polar residues" evidence="1">
    <location>
        <begin position="108"/>
        <end position="138"/>
    </location>
</feature>
<name>J5TTN9_TRIAS</name>
<comment type="caution">
    <text evidence="2">The sequence shown here is derived from an EMBL/GenBank/DDBJ whole genome shotgun (WGS) entry which is preliminary data.</text>
</comment>
<feature type="compositionally biased region" description="Low complexity" evidence="1">
    <location>
        <begin position="49"/>
        <end position="59"/>
    </location>
</feature>
<gene>
    <name evidence="2" type="ORF">A1Q1_02111</name>
</gene>
<feature type="compositionally biased region" description="Basic residues" evidence="1">
    <location>
        <begin position="158"/>
        <end position="181"/>
    </location>
</feature>
<feature type="region of interest" description="Disordered" evidence="1">
    <location>
        <begin position="555"/>
        <end position="619"/>
    </location>
</feature>
<feature type="region of interest" description="Disordered" evidence="1">
    <location>
        <begin position="879"/>
        <end position="910"/>
    </location>
</feature>
<feature type="region of interest" description="Disordered" evidence="1">
    <location>
        <begin position="1"/>
        <end position="231"/>
    </location>
</feature>
<feature type="compositionally biased region" description="Low complexity" evidence="1">
    <location>
        <begin position="1239"/>
        <end position="1251"/>
    </location>
</feature>
<dbReference type="PANTHER" id="PTHR24216">
    <property type="entry name" value="PAXILLIN-RELATED"/>
    <property type="match status" value="1"/>
</dbReference>
<feature type="region of interest" description="Disordered" evidence="1">
    <location>
        <begin position="1350"/>
        <end position="1402"/>
    </location>
</feature>
<feature type="compositionally biased region" description="Basic and acidic residues" evidence="1">
    <location>
        <begin position="555"/>
        <end position="566"/>
    </location>
</feature>
<feature type="compositionally biased region" description="Polar residues" evidence="1">
    <location>
        <begin position="880"/>
        <end position="897"/>
    </location>
</feature>
<dbReference type="GeneID" id="25985625"/>
<accession>J5TTN9</accession>
<feature type="compositionally biased region" description="Polar residues" evidence="1">
    <location>
        <begin position="571"/>
        <end position="583"/>
    </location>
</feature>
<feature type="compositionally biased region" description="Basic residues" evidence="1">
    <location>
        <begin position="1191"/>
        <end position="1202"/>
    </location>
</feature>
<feature type="region of interest" description="Disordered" evidence="1">
    <location>
        <begin position="1293"/>
        <end position="1314"/>
    </location>
</feature>
<evidence type="ECO:0000256" key="1">
    <source>
        <dbReference type="SAM" id="MobiDB-lite"/>
    </source>
</evidence>
<dbReference type="KEGG" id="tasa:A1Q1_02111"/>
<dbReference type="Proteomes" id="UP000002748">
    <property type="component" value="Unassembled WGS sequence"/>
</dbReference>
<feature type="compositionally biased region" description="Low complexity" evidence="1">
    <location>
        <begin position="182"/>
        <end position="192"/>
    </location>
</feature>
<evidence type="ECO:0000313" key="2">
    <source>
        <dbReference type="EMBL" id="EJT52776.1"/>
    </source>
</evidence>
<proteinExistence type="predicted"/>
<feature type="region of interest" description="Disordered" evidence="1">
    <location>
        <begin position="794"/>
        <end position="838"/>
    </location>
</feature>
<feature type="compositionally biased region" description="Basic and acidic residues" evidence="1">
    <location>
        <begin position="34"/>
        <end position="43"/>
    </location>
</feature>
<feature type="region of interest" description="Disordered" evidence="1">
    <location>
        <begin position="633"/>
        <end position="658"/>
    </location>
</feature>
<feature type="region of interest" description="Disordered" evidence="1">
    <location>
        <begin position="1157"/>
        <end position="1270"/>
    </location>
</feature>
<dbReference type="EMBL" id="ALBS01000018">
    <property type="protein sequence ID" value="EJT52776.1"/>
    <property type="molecule type" value="Genomic_DNA"/>
</dbReference>
<feature type="compositionally biased region" description="Low complexity" evidence="1">
    <location>
        <begin position="1160"/>
        <end position="1172"/>
    </location>
</feature>
<dbReference type="HOGENOM" id="CLU_254361_0_0_1"/>
<feature type="region of interest" description="Disordered" evidence="1">
    <location>
        <begin position="1005"/>
        <end position="1054"/>
    </location>
</feature>
<dbReference type="OrthoDB" id="2575593at2759"/>
<protein>
    <submittedName>
        <fullName evidence="2">Uncharacterized protein</fullName>
    </submittedName>
</protein>
<feature type="compositionally biased region" description="Low complexity" evidence="1">
    <location>
        <begin position="1293"/>
        <end position="1303"/>
    </location>
</feature>
<dbReference type="VEuPathDB" id="FungiDB:A1Q1_02111"/>
<dbReference type="RefSeq" id="XP_014184116.1">
    <property type="nucleotide sequence ID" value="XM_014328641.1"/>
</dbReference>
<sequence>MATTASDMAPQRLEPFDGLRRARRGVLPGGQRSVEVHRGRDDSPDGLDQTSQTSQTSQSPASARHRHHPLPHQTFSDQAPSFPHVPRPSTFPSPSPIPAVRPEPNGSPAGSSRTYPRSVNNANSQALAGPSWPSSGNLTDLGGQNRPRPSLLPSITSPRKRYHSFNKHAPSKTSIKSHSRSHSLSAPFSRSFLPDDSAALPPSDIFPPPNFASHREAVPAPKSRRSTSGQASAPFSVDFFADEKFLTLPPLPPNPSPTPAPRLLRSFRSRIPLPVNPFRGLAGAPGPIDEAEASTYPLPLVAKMVNGAREAALGTALRDGSDPTSTLEEYAWRSLIARVRVRDYCEGATFAVCASSVNHVRVAITHTPTRLLFPYDLAADAPSGAHTPPIHTASNLNAITRKQVVDVIVRLVRERAPIEARVLEIVLEYIGHKWHSSEGDVDIVSKKLFEIVSDVEANEPSKCAGAVGTIQRLRFQLGLVSAAQLASRLNSLPAFIRDSTDLDANQLIHAWAVRRLNTSQLPQFVADALFSIRETLSHASHREAVGGVLKSLGLDGRRLSGKESPPRGRNRVTSRSFQTSPRISPTKRRTMPFPHWLPRNSTRFNNGEERRPSLPTLLTPAEPANISWPLPMHGQEAGVPRSSPDGSPCGTPTPTAGASQAANSQLALLDPYSVRIAVVDQILELRYRLGADADGWFLGTGQDKAAEIVNHFHGCEELRDTIVELRRTFLLPDPAVSNKLGLTIVPLRPRVDTLSVERPRIGLHVTTPSLDTVPVIHERDVSFDLDQYMADISHDPDASGSTLKAEEELVAASEEDGAAPLESPGLLVGPGPETRSSVSSEVSHFSFASSSSALSGGRRGSTISDFVICEAVRVAIGHGSPSQATSGPITNDHTSPKTVPRHSKSLSMLSDPDMYTRVPELRSRRSPHRHHVAMPSLSAPLGTTEFDLESAGKPVPGTTQECSSVPLISPIPKASPPEVDFSISPVISPVTSPVVTARPSKEFQAVISTPPSPPPDIESSAAARERSYQRLSTSPIDRAGSRTPTVASPEGRSRRHRQMVIVDGEPISPGSTKTPLGMVLTLFSQRKNLTPDAVEQILGQAVQVEEERMVAQGEEFDAEARVRLAWLLEQVANELSQPELIAAVQRVLSRLSNREIPVRRPSSPTSFSTRSSPPSPCSPFAVDKGEAGEARRRKSTLPHQHRSTAPPPPPSSFGSRMYGRRDLTITVPPRARSTIQVTSSPPSSPSVESASWTYSPSPEMTSDSSPSLYSSSSLYSTTMSTAVSTAFNMTASSEESFSTSPVSLRGPPSSKPPMVRFPNYTRGMGTPLQRQKSGATYSALSGKQRVSLVSSPNSSPLLPCTPDQFSGSFESLESAKGIRRSPLRPQPPKVSPPIPLTDVHAL</sequence>
<organism evidence="2 3">
    <name type="scientific">Trichosporon asahii var. asahii (strain ATCC 90039 / CBS 2479 / JCM 2466 / KCTC 7840 / NBRC 103889/ NCYC 2677 / UAMH 7654)</name>
    <name type="common">Yeast</name>
    <dbReference type="NCBI Taxonomy" id="1186058"/>
    <lineage>
        <taxon>Eukaryota</taxon>
        <taxon>Fungi</taxon>
        <taxon>Dikarya</taxon>
        <taxon>Basidiomycota</taxon>
        <taxon>Agaricomycotina</taxon>
        <taxon>Tremellomycetes</taxon>
        <taxon>Trichosporonales</taxon>
        <taxon>Trichosporonaceae</taxon>
        <taxon>Trichosporon</taxon>
    </lineage>
</organism>